<evidence type="ECO:0000313" key="3">
    <source>
        <dbReference type="EMBL" id="EEP52462.1"/>
    </source>
</evidence>
<dbReference type="eggNOG" id="ENOG502ZCKK">
    <property type="taxonomic scope" value="Bacteria"/>
</dbReference>
<protein>
    <recommendedName>
        <fullName evidence="2">Sigma factor regulator C-terminal domain-containing protein</fullName>
    </recommendedName>
</protein>
<comment type="caution">
    <text evidence="3">The sequence shown here is derived from an EMBL/GenBank/DDBJ whole genome shotgun (WGS) entry which is preliminary data.</text>
</comment>
<dbReference type="HOGENOM" id="CLU_046237_0_0_9"/>
<proteinExistence type="predicted"/>
<accession>C4IMT7</accession>
<reference evidence="3 4" key="1">
    <citation type="submission" date="2009-08" db="EMBL/GenBank/DDBJ databases">
        <authorList>
            <person name="Shrivastava S."/>
            <person name="Brinkac L.B."/>
            <person name="Brown J.L."/>
            <person name="Bruce D.B."/>
            <person name="Detter C."/>
            <person name="Green L.D."/>
            <person name="Munk C.A."/>
            <person name="Rogers Y.C."/>
            <person name="Tapia R."/>
            <person name="Sims D.R."/>
            <person name="Smith L.A."/>
            <person name="Smith T.J."/>
            <person name="Sutton G."/>
            <person name="Brettin T."/>
        </authorList>
    </citation>
    <scope>NUCLEOTIDE SEQUENCE [LARGE SCALE GENOMIC DNA]</scope>
    <source>
        <strain evidence="4">E4 str. BoNT E BL5262</strain>
    </source>
</reference>
<name>C4IMT7_CLOBU</name>
<keyword evidence="1" id="KW-0812">Transmembrane</keyword>
<sequence>MNNNIDDIFSNKLEDDIKKRIKNYRKTLNKKLLMKSTLITLITLSVICLILSSISNSYIAFFSAKEYQKEQLIYRIKNPNEYIGSDNYIGTGYFKYRNTYNICKKISGKVIFAGAITSDGGIFNNPICGEKSGGKTIPINTNILQRSSTSSGLREMYFAYPDVNYDIEINDFYVLDEISNEKVLEMAISFDKEYTYEEVNNMIDKNLITFYWVDNRSIENKENNKNSQFKEMNHEDRVIGIKSNNLYGEFMYDTNDRKIDFIDAVKKLNSTNADEKSLVKNIDENNIKIIGVVVIGTPDELMPIQNTNFVKHAVLGSVVDKY</sequence>
<feature type="transmembrane region" description="Helical" evidence="1">
    <location>
        <begin position="32"/>
        <end position="54"/>
    </location>
</feature>
<keyword evidence="1" id="KW-0472">Membrane</keyword>
<feature type="domain" description="Sigma factor regulator C-terminal" evidence="2">
    <location>
        <begin position="175"/>
        <end position="316"/>
    </location>
</feature>
<dbReference type="EMBL" id="ACOM01000011">
    <property type="protein sequence ID" value="EEP52462.1"/>
    <property type="molecule type" value="Genomic_DNA"/>
</dbReference>
<dbReference type="Proteomes" id="UP000003081">
    <property type="component" value="Unassembled WGS sequence"/>
</dbReference>
<dbReference type="Pfam" id="PF13791">
    <property type="entry name" value="Sigma_reg_C"/>
    <property type="match status" value="1"/>
</dbReference>
<dbReference type="RefSeq" id="WP_003406666.1">
    <property type="nucleotide sequence ID" value="NZ_ACOM01000011.1"/>
</dbReference>
<dbReference type="InterPro" id="IPR025672">
    <property type="entry name" value="Sigma_reg_C_dom"/>
</dbReference>
<organism evidence="3 4">
    <name type="scientific">Clostridium butyricum E4 str. BoNT E BL5262</name>
    <dbReference type="NCBI Taxonomy" id="632245"/>
    <lineage>
        <taxon>Bacteria</taxon>
        <taxon>Bacillati</taxon>
        <taxon>Bacillota</taxon>
        <taxon>Clostridia</taxon>
        <taxon>Eubacteriales</taxon>
        <taxon>Clostridiaceae</taxon>
        <taxon>Clostridium</taxon>
    </lineage>
</organism>
<dbReference type="AlphaFoldDB" id="C4IMT7"/>
<keyword evidence="1" id="KW-1133">Transmembrane helix</keyword>
<gene>
    <name evidence="3" type="ORF">CLP_4124</name>
</gene>
<evidence type="ECO:0000259" key="2">
    <source>
        <dbReference type="Pfam" id="PF13791"/>
    </source>
</evidence>
<evidence type="ECO:0000256" key="1">
    <source>
        <dbReference type="SAM" id="Phobius"/>
    </source>
</evidence>
<keyword evidence="4" id="KW-1185">Reference proteome</keyword>
<evidence type="ECO:0000313" key="4">
    <source>
        <dbReference type="Proteomes" id="UP000003081"/>
    </source>
</evidence>